<feature type="region of interest" description="Disordered" evidence="2">
    <location>
        <begin position="1"/>
        <end position="21"/>
    </location>
</feature>
<dbReference type="EMBL" id="LK995530">
    <property type="protein sequence ID" value="CED92074.1"/>
    <property type="molecule type" value="Genomic_DNA"/>
</dbReference>
<reference evidence="4" key="1">
    <citation type="submission" date="2014-07" db="EMBL/GenBank/DDBJ databases">
        <authorList>
            <person name="Zhang J.E."/>
            <person name="Yang H."/>
            <person name="Guo J."/>
            <person name="Deng Z."/>
            <person name="Luo H."/>
            <person name="Luo M."/>
            <person name="Zhao B."/>
        </authorList>
    </citation>
    <scope>NUCLEOTIDE SEQUENCE</scope>
    <source>
        <strain evidence="4">AM4</strain>
    </source>
</reference>
<accession>A0A1L7RRR7</accession>
<dbReference type="SMART" id="SM00363">
    <property type="entry name" value="S4"/>
    <property type="match status" value="1"/>
</dbReference>
<evidence type="ECO:0000259" key="3">
    <source>
        <dbReference type="SMART" id="SM00363"/>
    </source>
</evidence>
<sequence>MANTQSGPAAGSDSRSAPGINDPASARVDVWLWSVRQVKSRSAATAACRAGHVRINGETAKPSQHVKVGDEIRYRVQGFDRLLRVQRILVKRVGAPVARTAYTDFSPPRPTPLDAPAAIVRDRGAGRPTKKERRQLDALRATRRADVDIEHLLDED</sequence>
<organism evidence="4">
    <name type="scientific">Actinomyces succiniciruminis</name>
    <dbReference type="NCBI Taxonomy" id="1522002"/>
    <lineage>
        <taxon>Bacteria</taxon>
        <taxon>Bacillati</taxon>
        <taxon>Actinomycetota</taxon>
        <taxon>Actinomycetes</taxon>
        <taxon>Actinomycetales</taxon>
        <taxon>Actinomycetaceae</taxon>
        <taxon>Actinomyces</taxon>
    </lineage>
</organism>
<proteinExistence type="predicted"/>
<name>A0A1L7RRR7_9ACTO</name>
<dbReference type="Pfam" id="PF01479">
    <property type="entry name" value="S4"/>
    <property type="match status" value="1"/>
</dbReference>
<feature type="region of interest" description="Disordered" evidence="2">
    <location>
        <begin position="104"/>
        <end position="137"/>
    </location>
</feature>
<dbReference type="InterPro" id="IPR002942">
    <property type="entry name" value="S4_RNA-bd"/>
</dbReference>
<evidence type="ECO:0000313" key="4">
    <source>
        <dbReference type="EMBL" id="CED92074.1"/>
    </source>
</evidence>
<gene>
    <name evidence="4" type="ORF">AAM4_2242</name>
</gene>
<dbReference type="GO" id="GO:0003723">
    <property type="term" value="F:RNA binding"/>
    <property type="evidence" value="ECO:0007669"/>
    <property type="project" value="UniProtKB-KW"/>
</dbReference>
<dbReference type="CDD" id="cd00165">
    <property type="entry name" value="S4"/>
    <property type="match status" value="1"/>
</dbReference>
<keyword evidence="1" id="KW-0694">RNA-binding</keyword>
<feature type="domain" description="RNA-binding S4" evidence="3">
    <location>
        <begin position="26"/>
        <end position="88"/>
    </location>
</feature>
<protein>
    <submittedName>
        <fullName evidence="4">S4 domain protein</fullName>
    </submittedName>
</protein>
<dbReference type="SUPFAM" id="SSF55174">
    <property type="entry name" value="Alpha-L RNA-binding motif"/>
    <property type="match status" value="1"/>
</dbReference>
<dbReference type="PROSITE" id="PS50889">
    <property type="entry name" value="S4"/>
    <property type="match status" value="1"/>
</dbReference>
<dbReference type="AlphaFoldDB" id="A0A1L7RRR7"/>
<evidence type="ECO:0000256" key="2">
    <source>
        <dbReference type="SAM" id="MobiDB-lite"/>
    </source>
</evidence>
<dbReference type="Gene3D" id="3.10.290.10">
    <property type="entry name" value="RNA-binding S4 domain"/>
    <property type="match status" value="1"/>
</dbReference>
<dbReference type="InterPro" id="IPR036986">
    <property type="entry name" value="S4_RNA-bd_sf"/>
</dbReference>
<evidence type="ECO:0000256" key="1">
    <source>
        <dbReference type="PROSITE-ProRule" id="PRU00182"/>
    </source>
</evidence>